<organism evidence="7 8">
    <name type="scientific">Rhamnusium bicolor</name>
    <dbReference type="NCBI Taxonomy" id="1586634"/>
    <lineage>
        <taxon>Eukaryota</taxon>
        <taxon>Metazoa</taxon>
        <taxon>Ecdysozoa</taxon>
        <taxon>Arthropoda</taxon>
        <taxon>Hexapoda</taxon>
        <taxon>Insecta</taxon>
        <taxon>Pterygota</taxon>
        <taxon>Neoptera</taxon>
        <taxon>Endopterygota</taxon>
        <taxon>Coleoptera</taxon>
        <taxon>Polyphaga</taxon>
        <taxon>Cucujiformia</taxon>
        <taxon>Chrysomeloidea</taxon>
        <taxon>Cerambycidae</taxon>
        <taxon>Lepturinae</taxon>
        <taxon>Rhagiini</taxon>
        <taxon>Rhamnusium</taxon>
    </lineage>
</organism>
<dbReference type="SUPFAM" id="SSF50494">
    <property type="entry name" value="Trypsin-like serine proteases"/>
    <property type="match status" value="1"/>
</dbReference>
<dbReference type="InterPro" id="IPR001314">
    <property type="entry name" value="Peptidase_S1A"/>
</dbReference>
<keyword evidence="3" id="KW-0378">Hydrolase</keyword>
<comment type="caution">
    <text evidence="7">The sequence shown here is derived from an EMBL/GenBank/DDBJ whole genome shotgun (WGS) entry which is preliminary data.</text>
</comment>
<name>A0AAV8YFD1_9CUCU</name>
<comment type="similarity">
    <text evidence="1">Belongs to the peptidase S1 family.</text>
</comment>
<proteinExistence type="inferred from homology"/>
<dbReference type="InterPro" id="IPR009003">
    <property type="entry name" value="Peptidase_S1_PA"/>
</dbReference>
<evidence type="ECO:0000256" key="2">
    <source>
        <dbReference type="ARBA" id="ARBA00022670"/>
    </source>
</evidence>
<dbReference type="AlphaFoldDB" id="A0AAV8YFD1"/>
<evidence type="ECO:0000313" key="8">
    <source>
        <dbReference type="Proteomes" id="UP001162156"/>
    </source>
</evidence>
<dbReference type="CDD" id="cd00190">
    <property type="entry name" value="Tryp_SPc"/>
    <property type="match status" value="1"/>
</dbReference>
<keyword evidence="2" id="KW-0645">Protease</keyword>
<dbReference type="PROSITE" id="PS50240">
    <property type="entry name" value="TRYPSIN_DOM"/>
    <property type="match status" value="1"/>
</dbReference>
<dbReference type="FunFam" id="2.40.10.10:FF:000068">
    <property type="entry name" value="transmembrane protease serine 2"/>
    <property type="match status" value="1"/>
</dbReference>
<dbReference type="SMART" id="SM00020">
    <property type="entry name" value="Tryp_SPc"/>
    <property type="match status" value="1"/>
</dbReference>
<dbReference type="InterPro" id="IPR043504">
    <property type="entry name" value="Peptidase_S1_PA_chymotrypsin"/>
</dbReference>
<dbReference type="PANTHER" id="PTHR24276">
    <property type="entry name" value="POLYSERASE-RELATED"/>
    <property type="match status" value="1"/>
</dbReference>
<evidence type="ECO:0000256" key="5">
    <source>
        <dbReference type="ARBA" id="ARBA00023157"/>
    </source>
</evidence>
<dbReference type="InterPro" id="IPR001254">
    <property type="entry name" value="Trypsin_dom"/>
</dbReference>
<dbReference type="EMBL" id="JANEYF010002186">
    <property type="protein sequence ID" value="KAJ8950133.1"/>
    <property type="molecule type" value="Genomic_DNA"/>
</dbReference>
<evidence type="ECO:0000313" key="7">
    <source>
        <dbReference type="EMBL" id="KAJ8950133.1"/>
    </source>
</evidence>
<dbReference type="Pfam" id="PF00089">
    <property type="entry name" value="Trypsin"/>
    <property type="match status" value="1"/>
</dbReference>
<evidence type="ECO:0000256" key="3">
    <source>
        <dbReference type="ARBA" id="ARBA00022801"/>
    </source>
</evidence>
<keyword evidence="4" id="KW-0720">Serine protease</keyword>
<dbReference type="InterPro" id="IPR018114">
    <property type="entry name" value="TRYPSIN_HIS"/>
</dbReference>
<feature type="domain" description="Peptidase S1" evidence="6">
    <location>
        <begin position="1"/>
        <end position="187"/>
    </location>
</feature>
<reference evidence="7" key="1">
    <citation type="journal article" date="2023" name="Insect Mol. Biol.">
        <title>Genome sequencing provides insights into the evolution of gene families encoding plant cell wall-degrading enzymes in longhorned beetles.</title>
        <authorList>
            <person name="Shin N.R."/>
            <person name="Okamura Y."/>
            <person name="Kirsch R."/>
            <person name="Pauchet Y."/>
        </authorList>
    </citation>
    <scope>NUCLEOTIDE SEQUENCE</scope>
    <source>
        <strain evidence="7">RBIC_L_NR</strain>
    </source>
</reference>
<dbReference type="PANTHER" id="PTHR24276:SF98">
    <property type="entry name" value="FI18310P1-RELATED"/>
    <property type="match status" value="1"/>
</dbReference>
<dbReference type="Gene3D" id="2.40.10.10">
    <property type="entry name" value="Trypsin-like serine proteases"/>
    <property type="match status" value="3"/>
</dbReference>
<evidence type="ECO:0000259" key="6">
    <source>
        <dbReference type="PROSITE" id="PS50240"/>
    </source>
</evidence>
<gene>
    <name evidence="7" type="ORF">NQ314_007986</name>
</gene>
<dbReference type="GO" id="GO:0004252">
    <property type="term" value="F:serine-type endopeptidase activity"/>
    <property type="evidence" value="ECO:0007669"/>
    <property type="project" value="InterPro"/>
</dbReference>
<dbReference type="GO" id="GO:0006508">
    <property type="term" value="P:proteolysis"/>
    <property type="evidence" value="ECO:0007669"/>
    <property type="project" value="UniProtKB-KW"/>
</dbReference>
<evidence type="ECO:0000256" key="4">
    <source>
        <dbReference type="ARBA" id="ARBA00022825"/>
    </source>
</evidence>
<dbReference type="PRINTS" id="PR00722">
    <property type="entry name" value="CHYMOTRYPSIN"/>
</dbReference>
<accession>A0AAV8YFD1</accession>
<protein>
    <recommendedName>
        <fullName evidence="6">Peptidase S1 domain-containing protein</fullName>
    </recommendedName>
</protein>
<evidence type="ECO:0000256" key="1">
    <source>
        <dbReference type="ARBA" id="ARBA00007664"/>
    </source>
</evidence>
<dbReference type="InterPro" id="IPR050430">
    <property type="entry name" value="Peptidase_S1"/>
</dbReference>
<dbReference type="PROSITE" id="PS00134">
    <property type="entry name" value="TRYPSIN_HIS"/>
    <property type="match status" value="1"/>
</dbReference>
<dbReference type="Proteomes" id="UP001162156">
    <property type="component" value="Unassembled WGS sequence"/>
</dbReference>
<keyword evidence="5" id="KW-1015">Disulfide bond</keyword>
<keyword evidence="8" id="KW-1185">Reference proteome</keyword>
<sequence>MGFRINEDKAKVSLRYNDCHECGASIIGDRWVLTAAHCVFIDFVNVSTVLYGTRDIQNCQAVRGHTMKVKKAYVNTEYQPYGGYFNDIAVVEMEEPFEFNENVKAVELPKQGAISPILEDALLVGWGYPYVNGTVATTLQKGDSGGALTVDGVQYGIVSWSDKPCATTPGVLTRVASFRNWIGNITGI</sequence>